<keyword evidence="5" id="KW-1185">Reference proteome</keyword>
<comment type="subcellular location">
    <subcellularLocation>
        <location evidence="2">Plastid</location>
        <location evidence="2">Chloroplast inner membrane</location>
        <topology evidence="2">Multi-pass membrane protein</topology>
    </subcellularLocation>
</comment>
<dbReference type="Pfam" id="PF05758">
    <property type="entry name" value="Ycf1"/>
    <property type="match status" value="1"/>
</dbReference>
<evidence type="ECO:0000313" key="5">
    <source>
        <dbReference type="Proteomes" id="UP001058974"/>
    </source>
</evidence>
<dbReference type="AlphaFoldDB" id="A0A9D4X4E6"/>
<accession>A0A9D4X4E6</accession>
<name>A0A9D4X4E6_PEA</name>
<keyword evidence="3" id="KW-0472">Membrane</keyword>
<dbReference type="InterPro" id="IPR008896">
    <property type="entry name" value="TIC214"/>
</dbReference>
<feature type="non-terminal residue" evidence="4">
    <location>
        <position position="131"/>
    </location>
</feature>
<protein>
    <submittedName>
        <fullName evidence="4">Uncharacterized protein</fullName>
    </submittedName>
</protein>
<comment type="caution">
    <text evidence="4">The sequence shown here is derived from an EMBL/GenBank/DDBJ whole genome shotgun (WGS) entry which is preliminary data.</text>
</comment>
<gene>
    <name evidence="4" type="ORF">KIW84_057891</name>
</gene>
<dbReference type="Proteomes" id="UP001058974">
    <property type="component" value="Chromosome 5"/>
</dbReference>
<feature type="non-terminal residue" evidence="4">
    <location>
        <position position="1"/>
    </location>
</feature>
<keyword evidence="3" id="KW-1001">Plastid inner membrane</keyword>
<comment type="function">
    <text evidence="1">Involved in protein precursor import into chloroplasts. May be part of an intermediate translocation complex acting as a protein-conducting channel at the inner envelope.</text>
</comment>
<proteinExistence type="predicted"/>
<evidence type="ECO:0000313" key="4">
    <source>
        <dbReference type="EMBL" id="KAI5413487.1"/>
    </source>
</evidence>
<evidence type="ECO:0000256" key="1">
    <source>
        <dbReference type="ARBA" id="ARBA00002515"/>
    </source>
</evidence>
<dbReference type="EMBL" id="JAMSHJ010000005">
    <property type="protein sequence ID" value="KAI5413487.1"/>
    <property type="molecule type" value="Genomic_DNA"/>
</dbReference>
<dbReference type="PANTHER" id="PTHR33163:SF40">
    <property type="entry name" value="PROTEIN TIC 214"/>
    <property type="match status" value="1"/>
</dbReference>
<evidence type="ECO:0000256" key="2">
    <source>
        <dbReference type="ARBA" id="ARBA00004478"/>
    </source>
</evidence>
<dbReference type="PANTHER" id="PTHR33163">
    <property type="entry name" value="PROTEIN TIC 214-RELATED"/>
    <property type="match status" value="1"/>
</dbReference>
<reference evidence="4 5" key="1">
    <citation type="journal article" date="2022" name="Nat. Genet.">
        <title>Improved pea reference genome and pan-genome highlight genomic features and evolutionary characteristics.</title>
        <authorList>
            <person name="Yang T."/>
            <person name="Liu R."/>
            <person name="Luo Y."/>
            <person name="Hu S."/>
            <person name="Wang D."/>
            <person name="Wang C."/>
            <person name="Pandey M.K."/>
            <person name="Ge S."/>
            <person name="Xu Q."/>
            <person name="Li N."/>
            <person name="Li G."/>
            <person name="Huang Y."/>
            <person name="Saxena R.K."/>
            <person name="Ji Y."/>
            <person name="Li M."/>
            <person name="Yan X."/>
            <person name="He Y."/>
            <person name="Liu Y."/>
            <person name="Wang X."/>
            <person name="Xiang C."/>
            <person name="Varshney R.K."/>
            <person name="Ding H."/>
            <person name="Gao S."/>
            <person name="Zong X."/>
        </authorList>
    </citation>
    <scope>NUCLEOTIDE SEQUENCE [LARGE SCALE GENOMIC DNA]</scope>
    <source>
        <strain evidence="4 5">cv. Zhongwan 6</strain>
    </source>
</reference>
<dbReference type="GO" id="GO:0009706">
    <property type="term" value="C:chloroplast inner membrane"/>
    <property type="evidence" value="ECO:0007669"/>
    <property type="project" value="UniProtKB-SubCell"/>
</dbReference>
<dbReference type="Gramene" id="Psat05G0789100-T2">
    <property type="protein sequence ID" value="KAI5413487.1"/>
    <property type="gene ID" value="KIW84_057891"/>
</dbReference>
<evidence type="ECO:0000256" key="3">
    <source>
        <dbReference type="ARBA" id="ARBA00022780"/>
    </source>
</evidence>
<sequence>PHFLWEMDFDREIIRGSVHGQRRKIAILKLFQANVHSPIFVDNYPFGGLFDDIVQYVKEYFRKPGTDNSEFLQFQKVQEERRKEDQKDEIENRLEKIEEAWESILYGLVIRNFVILFQSIFRKYILLPSLI</sequence>
<organism evidence="4 5">
    <name type="scientific">Pisum sativum</name>
    <name type="common">Garden pea</name>
    <name type="synonym">Lathyrus oleraceus</name>
    <dbReference type="NCBI Taxonomy" id="3888"/>
    <lineage>
        <taxon>Eukaryota</taxon>
        <taxon>Viridiplantae</taxon>
        <taxon>Streptophyta</taxon>
        <taxon>Embryophyta</taxon>
        <taxon>Tracheophyta</taxon>
        <taxon>Spermatophyta</taxon>
        <taxon>Magnoliopsida</taxon>
        <taxon>eudicotyledons</taxon>
        <taxon>Gunneridae</taxon>
        <taxon>Pentapetalae</taxon>
        <taxon>rosids</taxon>
        <taxon>fabids</taxon>
        <taxon>Fabales</taxon>
        <taxon>Fabaceae</taxon>
        <taxon>Papilionoideae</taxon>
        <taxon>50 kb inversion clade</taxon>
        <taxon>NPAAA clade</taxon>
        <taxon>Hologalegina</taxon>
        <taxon>IRL clade</taxon>
        <taxon>Fabeae</taxon>
        <taxon>Lathyrus</taxon>
    </lineage>
</organism>
<keyword evidence="3" id="KW-0934">Plastid</keyword>